<feature type="domain" description="AMP-dependent synthetase/ligase" evidence="4">
    <location>
        <begin position="7"/>
        <end position="433"/>
    </location>
</feature>
<keyword evidence="3" id="KW-0443">Lipid metabolism</keyword>
<dbReference type="eggNOG" id="COG1022">
    <property type="taxonomic scope" value="Bacteria"/>
</dbReference>
<comment type="caution">
    <text evidence="5">The sequence shown here is derived from an EMBL/GenBank/DDBJ whole genome shotgun (WGS) entry which is preliminary data.</text>
</comment>
<dbReference type="PROSITE" id="PS00455">
    <property type="entry name" value="AMP_BINDING"/>
    <property type="match status" value="1"/>
</dbReference>
<dbReference type="Proteomes" id="UP000027997">
    <property type="component" value="Unassembled WGS sequence"/>
</dbReference>
<evidence type="ECO:0000259" key="4">
    <source>
        <dbReference type="Pfam" id="PF00501"/>
    </source>
</evidence>
<dbReference type="AlphaFoldDB" id="A0A081KCV3"/>
<keyword evidence="6" id="KW-1185">Reference proteome</keyword>
<proteinExistence type="predicted"/>
<evidence type="ECO:0000313" key="5">
    <source>
        <dbReference type="EMBL" id="KEI71979.1"/>
    </source>
</evidence>
<keyword evidence="1" id="KW-0436">Ligase</keyword>
<dbReference type="PANTHER" id="PTHR43272">
    <property type="entry name" value="LONG-CHAIN-FATTY-ACID--COA LIGASE"/>
    <property type="match status" value="1"/>
</dbReference>
<gene>
    <name evidence="5" type="ORF">GV64_15715</name>
</gene>
<dbReference type="PANTHER" id="PTHR43272:SF32">
    <property type="entry name" value="AMP-DEPENDENT SYNTHETASE_LIGASE DOMAIN-CONTAINING PROTEIN"/>
    <property type="match status" value="1"/>
</dbReference>
<evidence type="ECO:0000313" key="6">
    <source>
        <dbReference type="Proteomes" id="UP000027997"/>
    </source>
</evidence>
<name>A0A081KCV3_9GAMM</name>
<dbReference type="InterPro" id="IPR042099">
    <property type="entry name" value="ANL_N_sf"/>
</dbReference>
<dbReference type="GO" id="GO:0004467">
    <property type="term" value="F:long-chain fatty acid-CoA ligase activity"/>
    <property type="evidence" value="ECO:0007669"/>
    <property type="project" value="TreeGrafter"/>
</dbReference>
<dbReference type="SUPFAM" id="SSF56801">
    <property type="entry name" value="Acetyl-CoA synthetase-like"/>
    <property type="match status" value="1"/>
</dbReference>
<keyword evidence="2" id="KW-0276">Fatty acid metabolism</keyword>
<evidence type="ECO:0000256" key="3">
    <source>
        <dbReference type="ARBA" id="ARBA00023098"/>
    </source>
</evidence>
<dbReference type="GO" id="GO:0016020">
    <property type="term" value="C:membrane"/>
    <property type="evidence" value="ECO:0007669"/>
    <property type="project" value="TreeGrafter"/>
</dbReference>
<dbReference type="EMBL" id="JOJP01000001">
    <property type="protein sequence ID" value="KEI71979.1"/>
    <property type="molecule type" value="Genomic_DNA"/>
</dbReference>
<evidence type="ECO:0000256" key="2">
    <source>
        <dbReference type="ARBA" id="ARBA00022832"/>
    </source>
</evidence>
<evidence type="ECO:0000256" key="1">
    <source>
        <dbReference type="ARBA" id="ARBA00022598"/>
    </source>
</evidence>
<sequence length="612" mass="68429">MLDRLDERARSIPQQTAIRSATPSANLRPDQAQWQEINWQQFKQKIDQTSLALLRHDLPAQTKIGIWSPNMPQWPVADLACQQARLVSVPLYPTDAAQQAEYILNETETPLLFVGEQTQYDNTVKSLSSLPGLKTIVVFDPSVDLKDCPLAIYFDEFIQQGSDAEQAVLDERRSTRSKDDLYTLIYTSGTTGDPKGVKLDYANMAASFRAHDQIINLSPEDVSLCFLPLSHIFERGWSSYVLRMGATNVYLNDPKQVSDALKAVKPTVMCTVPRLLEKAYDGIHKKVTTASPVKRMIFNKAMQAGAANMETLREGSNPTAFRKLVNRVADKAVFSKIRDKLGGQIRFMPCGGARLDPDINRFFHAIGINIKAGYGMTETCATVTCFPDKKFEFDTCGTSLPGIQIRIDDTVETETPGAGEIQVKGDTVMRGYYKKPEETAKAFTNDGWLHTGDAGLIEKSGALRMTGRIKELMKTSTGKYIAPGPIEGMLGKNQYIEQVAVIADDRSFVTALIVPTFEAIEEYARAHNLSYQDRRELVQHSKIQALLKKQLDTVQSGSDLASYQQVKKFTLLPAEFSIEQKELTPTLKLRRNVIAENYKQEIADMYKQEAKV</sequence>
<dbReference type="InterPro" id="IPR000873">
    <property type="entry name" value="AMP-dep_synth/lig_dom"/>
</dbReference>
<dbReference type="STRING" id="305900.GV64_15715"/>
<dbReference type="Pfam" id="PF00501">
    <property type="entry name" value="AMP-binding"/>
    <property type="match status" value="1"/>
</dbReference>
<reference evidence="5 6" key="1">
    <citation type="submission" date="2014-06" db="EMBL/GenBank/DDBJ databases">
        <title>Whole Genome Sequences of Three Symbiotic Endozoicomonas Bacteria.</title>
        <authorList>
            <person name="Neave M.J."/>
            <person name="Apprill A."/>
            <person name="Voolstra C.R."/>
        </authorList>
    </citation>
    <scope>NUCLEOTIDE SEQUENCE [LARGE SCALE GENOMIC DNA]</scope>
    <source>
        <strain evidence="5 6">DSM 22380</strain>
    </source>
</reference>
<dbReference type="CDD" id="cd05907">
    <property type="entry name" value="VL_LC_FACS_like"/>
    <property type="match status" value="1"/>
</dbReference>
<accession>A0A081KCV3</accession>
<dbReference type="Gene3D" id="3.40.50.12780">
    <property type="entry name" value="N-terminal domain of ligase-like"/>
    <property type="match status" value="1"/>
</dbReference>
<dbReference type="InterPro" id="IPR020845">
    <property type="entry name" value="AMP-binding_CS"/>
</dbReference>
<organism evidence="5 6">
    <name type="scientific">Endozoicomonas elysicola</name>
    <dbReference type="NCBI Taxonomy" id="305900"/>
    <lineage>
        <taxon>Bacteria</taxon>
        <taxon>Pseudomonadati</taxon>
        <taxon>Pseudomonadota</taxon>
        <taxon>Gammaproteobacteria</taxon>
        <taxon>Oceanospirillales</taxon>
        <taxon>Endozoicomonadaceae</taxon>
        <taxon>Endozoicomonas</taxon>
    </lineage>
</organism>
<dbReference type="Pfam" id="PF23562">
    <property type="entry name" value="AMP-binding_C_3"/>
    <property type="match status" value="1"/>
</dbReference>
<protein>
    <recommendedName>
        <fullName evidence="4">AMP-dependent synthetase/ligase domain-containing protein</fullName>
    </recommendedName>
</protein>